<dbReference type="GO" id="GO:0004180">
    <property type="term" value="F:carboxypeptidase activity"/>
    <property type="evidence" value="ECO:0007669"/>
    <property type="project" value="UniProtKB-KW"/>
</dbReference>
<keyword evidence="2" id="KW-0645">Protease</keyword>
<protein>
    <submittedName>
        <fullName evidence="2">Carboxypeptidase regulatory-like domain-containing protein</fullName>
    </submittedName>
</protein>
<keyword evidence="2" id="KW-0121">Carboxypeptidase</keyword>
<sequence>MAENKDLYKLGQSQTGSIVDLGQEIRIDLELEDNIFTDSGTVFGKALDVNGDGIPNVTIKITDTNYNPKYHTVTDDSGQYTIAEVAAGNQYLIFASKDHYDLKQGTPFTMQVSQQIERDFVMTVDPGSTNSLVAGEVLNMSGEPLEGATVRLYANNESNPTLIKTTHTNQYGQYAFFDVAQGMYQITSSLLGYTNTSTSFIIDGPSQVRNIVLNMPIDPVGRKGTINGVIKDKNGLPIANAYVILFEVITDEEGKETLNPIRTTWTNSQGLYLFEQIPEGNYKIKANKTAE</sequence>
<dbReference type="OrthoDB" id="176752at2"/>
<dbReference type="Proteomes" id="UP000324646">
    <property type="component" value="Chromosome"/>
</dbReference>
<evidence type="ECO:0000313" key="2">
    <source>
        <dbReference type="EMBL" id="QEK13001.1"/>
    </source>
</evidence>
<dbReference type="SUPFAM" id="SSF49452">
    <property type="entry name" value="Starch-binding domain-like"/>
    <property type="match status" value="1"/>
</dbReference>
<dbReference type="InterPro" id="IPR008969">
    <property type="entry name" value="CarboxyPept-like_regulatory"/>
</dbReference>
<dbReference type="InterPro" id="IPR013784">
    <property type="entry name" value="Carb-bd-like_fold"/>
</dbReference>
<dbReference type="EMBL" id="CP042243">
    <property type="protein sequence ID" value="QEK13001.1"/>
    <property type="molecule type" value="Genomic_DNA"/>
</dbReference>
<evidence type="ECO:0000256" key="1">
    <source>
        <dbReference type="ARBA" id="ARBA00022729"/>
    </source>
</evidence>
<name>A0A5C0SF79_CRATE</name>
<accession>A0A5C0SF79</accession>
<dbReference type="RefSeq" id="WP_148810138.1">
    <property type="nucleotide sequence ID" value="NZ_CP042243.1"/>
</dbReference>
<organism evidence="2 3">
    <name type="scientific">Crassaminicella thermophila</name>
    <dbReference type="NCBI Taxonomy" id="2599308"/>
    <lineage>
        <taxon>Bacteria</taxon>
        <taxon>Bacillati</taxon>
        <taxon>Bacillota</taxon>
        <taxon>Clostridia</taxon>
        <taxon>Eubacteriales</taxon>
        <taxon>Clostridiaceae</taxon>
        <taxon>Crassaminicella</taxon>
    </lineage>
</organism>
<reference evidence="2 3" key="1">
    <citation type="submission" date="2019-07" db="EMBL/GenBank/DDBJ databases">
        <title>Complete genome of Crassaminicella thermophila SY095.</title>
        <authorList>
            <person name="Li X."/>
        </authorList>
    </citation>
    <scope>NUCLEOTIDE SEQUENCE [LARGE SCALE GENOMIC DNA]</scope>
    <source>
        <strain evidence="2 3">SY095</strain>
    </source>
</reference>
<gene>
    <name evidence="2" type="ORF">FQB35_12095</name>
</gene>
<dbReference type="InterPro" id="IPR013783">
    <property type="entry name" value="Ig-like_fold"/>
</dbReference>
<proteinExistence type="predicted"/>
<dbReference type="InterPro" id="IPR051417">
    <property type="entry name" value="SDr/BOS_complex"/>
</dbReference>
<dbReference type="Gene3D" id="2.60.40.1120">
    <property type="entry name" value="Carboxypeptidase-like, regulatory domain"/>
    <property type="match status" value="2"/>
</dbReference>
<dbReference type="KEGG" id="crs:FQB35_12095"/>
<evidence type="ECO:0000313" key="3">
    <source>
        <dbReference type="Proteomes" id="UP000324646"/>
    </source>
</evidence>
<dbReference type="AlphaFoldDB" id="A0A5C0SF79"/>
<dbReference type="PANTHER" id="PTHR23303">
    <property type="entry name" value="CARBOXYPEPTIDASE REGULATORY REGION-CONTAINING"/>
    <property type="match status" value="1"/>
</dbReference>
<dbReference type="Gene3D" id="2.60.40.10">
    <property type="entry name" value="Immunoglobulins"/>
    <property type="match status" value="1"/>
</dbReference>
<dbReference type="GO" id="GO:0030246">
    <property type="term" value="F:carbohydrate binding"/>
    <property type="evidence" value="ECO:0007669"/>
    <property type="project" value="InterPro"/>
</dbReference>
<keyword evidence="3" id="KW-1185">Reference proteome</keyword>
<dbReference type="PANTHER" id="PTHR23303:SF14">
    <property type="entry name" value="BOS COMPLEX SUBUNIT NOMO1-RELATED"/>
    <property type="match status" value="1"/>
</dbReference>
<dbReference type="Pfam" id="PF13620">
    <property type="entry name" value="CarboxypepD_reg"/>
    <property type="match status" value="2"/>
</dbReference>
<keyword evidence="2" id="KW-0378">Hydrolase</keyword>
<keyword evidence="1" id="KW-0732">Signal</keyword>
<dbReference type="SUPFAM" id="SSF49464">
    <property type="entry name" value="Carboxypeptidase regulatory domain-like"/>
    <property type="match status" value="2"/>
</dbReference>